<name>A0ABZ0A741_9ACTN</name>
<sequence length="747" mass="84416">MADKRAEDDTEVRAALAEQGLEPTTNDDAVLSAYDALLRQAADYERAARAARERIQAAADAEAAADAARQRLDADIAEAASARDAAEALRAEATTELAQLRLRSEQVSAREQEARDGFTAQAQAAHAELDAELERRRQAAQIEEEERRRGLAEEHAEQVARLQEDQAALRRSEEELNDQRRAVLGQQFQLQRKLDDLEAEIQARAAADVAALDRELQVLRIQSDARIKTIDELRKQLADQEQQLLRIGGTDPQYLIDERDRLAADNAELRGKLAERLADDDLHRLRWLERQHREVTGERDRLAYRVQELEGAALASRINNLQLKQLSDAERHFEVVARGYESRIAELHGTVEQLTRDRPDPGTPLFPRCVAMDDDPQLNEPGAISAERPNLSQLARSLQAVMFADSRRAYRLNDVCVLLGGLAMSRLHLLEGMSGIGKTSLPVALAKALGTECTVVEVQAGWRDRTDLFGHHNTFERRFEESEFLQALYLAQTPRYRERPFFIVLDEMNLARPEQYFSVLLSKLEHEGEPIQLVTRGTGRAPQWFVDGWRIRLPRNVWFIGTANQDESTLEFADKTYNRAHLMELPAQRPWLPQAATVPEIEPYGAVALRKSFEQAKQTHRTDTTEVREFLEEIADDLREHGRAVMGPRLERQLEAFVPVVVAAHAGDPVAERPEGEDSGQDGRSLAADHFLARKVLRSLRGRYDVTPGGLNKIRDVVCTVWELRGLRGAPVRCVRLLDDEQRRREG</sequence>
<evidence type="ECO:0000313" key="3">
    <source>
        <dbReference type="EMBL" id="WNM43075.1"/>
    </source>
</evidence>
<protein>
    <submittedName>
        <fullName evidence="3">AAA family ATPase</fullName>
    </submittedName>
</protein>
<organism evidence="3 4">
    <name type="scientific">Micromonospora halotolerans</name>
    <dbReference type="NCBI Taxonomy" id="709879"/>
    <lineage>
        <taxon>Bacteria</taxon>
        <taxon>Bacillati</taxon>
        <taxon>Actinomycetota</taxon>
        <taxon>Actinomycetes</taxon>
        <taxon>Micromonosporales</taxon>
        <taxon>Micromonosporaceae</taxon>
        <taxon>Micromonospora</taxon>
    </lineage>
</organism>
<feature type="coiled-coil region" evidence="1">
    <location>
        <begin position="34"/>
        <end position="182"/>
    </location>
</feature>
<dbReference type="EMBL" id="CP134876">
    <property type="protein sequence ID" value="WNM43075.1"/>
    <property type="molecule type" value="Genomic_DNA"/>
</dbReference>
<dbReference type="RefSeq" id="WP_313724808.1">
    <property type="nucleotide sequence ID" value="NZ_CP134876.1"/>
</dbReference>
<dbReference type="SUPFAM" id="SSF52540">
    <property type="entry name" value="P-loop containing nucleoside triphosphate hydrolases"/>
    <property type="match status" value="1"/>
</dbReference>
<dbReference type="Gene3D" id="3.40.50.300">
    <property type="entry name" value="P-loop containing nucleotide triphosphate hydrolases"/>
    <property type="match status" value="1"/>
</dbReference>
<dbReference type="InterPro" id="IPR011704">
    <property type="entry name" value="ATPase_dyneun-rel_AAA"/>
</dbReference>
<dbReference type="Proteomes" id="UP001303001">
    <property type="component" value="Chromosome"/>
</dbReference>
<dbReference type="Pfam" id="PF07728">
    <property type="entry name" value="AAA_5"/>
    <property type="match status" value="1"/>
</dbReference>
<dbReference type="InterPro" id="IPR027417">
    <property type="entry name" value="P-loop_NTPase"/>
</dbReference>
<feature type="domain" description="ATPase dynein-related AAA" evidence="2">
    <location>
        <begin position="429"/>
        <end position="567"/>
    </location>
</feature>
<feature type="coiled-coil region" evidence="1">
    <location>
        <begin position="223"/>
        <end position="250"/>
    </location>
</feature>
<evidence type="ECO:0000259" key="2">
    <source>
        <dbReference type="Pfam" id="PF07728"/>
    </source>
</evidence>
<gene>
    <name evidence="3" type="ORF">RMN56_20730</name>
</gene>
<keyword evidence="1" id="KW-0175">Coiled coil</keyword>
<evidence type="ECO:0000256" key="1">
    <source>
        <dbReference type="SAM" id="Coils"/>
    </source>
</evidence>
<keyword evidence="4" id="KW-1185">Reference proteome</keyword>
<reference evidence="3 4" key="1">
    <citation type="submission" date="2023-09" db="EMBL/GenBank/DDBJ databases">
        <title>Micromonospora halotolerans DSM 45598 genome sequence.</title>
        <authorList>
            <person name="Mo P."/>
        </authorList>
    </citation>
    <scope>NUCLEOTIDE SEQUENCE [LARGE SCALE GENOMIC DNA]</scope>
    <source>
        <strain evidence="3 4">DSM 45598</strain>
    </source>
</reference>
<accession>A0ABZ0A741</accession>
<proteinExistence type="predicted"/>
<evidence type="ECO:0000313" key="4">
    <source>
        <dbReference type="Proteomes" id="UP001303001"/>
    </source>
</evidence>